<protein>
    <recommendedName>
        <fullName evidence="2">Protein kinase domain-containing protein</fullName>
    </recommendedName>
</protein>
<dbReference type="Gene3D" id="1.10.510.10">
    <property type="entry name" value="Transferase(Phosphotransferase) domain 1"/>
    <property type="match status" value="1"/>
</dbReference>
<dbReference type="SUPFAM" id="SSF56112">
    <property type="entry name" value="Protein kinase-like (PK-like)"/>
    <property type="match status" value="1"/>
</dbReference>
<dbReference type="EMBL" id="CAMGYJ010000002">
    <property type="protein sequence ID" value="CAI0374969.1"/>
    <property type="molecule type" value="Genomic_DNA"/>
</dbReference>
<dbReference type="InterPro" id="IPR050994">
    <property type="entry name" value="At_inactive_RLKs"/>
</dbReference>
<dbReference type="PANTHER" id="PTHR48010:SF40">
    <property type="entry name" value="RECEPTOR-LIKE KINASE"/>
    <property type="match status" value="1"/>
</dbReference>
<dbReference type="InterPro" id="IPR011009">
    <property type="entry name" value="Kinase-like_dom_sf"/>
</dbReference>
<accession>A0AAV0GPT6</accession>
<evidence type="ECO:0000256" key="1">
    <source>
        <dbReference type="SAM" id="MobiDB-lite"/>
    </source>
</evidence>
<feature type="domain" description="Protein kinase" evidence="2">
    <location>
        <begin position="1"/>
        <end position="131"/>
    </location>
</feature>
<keyword evidence="4" id="KW-1185">Reference proteome</keyword>
<dbReference type="GO" id="GO:0005524">
    <property type="term" value="F:ATP binding"/>
    <property type="evidence" value="ECO:0007669"/>
    <property type="project" value="InterPro"/>
</dbReference>
<dbReference type="InterPro" id="IPR001245">
    <property type="entry name" value="Ser-Thr/Tyr_kinase_cat_dom"/>
</dbReference>
<name>A0AAV0GPT6_9ROSI</name>
<organism evidence="3 4">
    <name type="scientific">Linum tenue</name>
    <dbReference type="NCBI Taxonomy" id="586396"/>
    <lineage>
        <taxon>Eukaryota</taxon>
        <taxon>Viridiplantae</taxon>
        <taxon>Streptophyta</taxon>
        <taxon>Embryophyta</taxon>
        <taxon>Tracheophyta</taxon>
        <taxon>Spermatophyta</taxon>
        <taxon>Magnoliopsida</taxon>
        <taxon>eudicotyledons</taxon>
        <taxon>Gunneridae</taxon>
        <taxon>Pentapetalae</taxon>
        <taxon>rosids</taxon>
        <taxon>fabids</taxon>
        <taxon>Malpighiales</taxon>
        <taxon>Linaceae</taxon>
        <taxon>Linum</taxon>
    </lineage>
</organism>
<sequence length="153" mass="16949">MSQLKSSNVLLTADLDACTSDVGLAPMMNFPTTMSRTMGYRAPEVIEIWKPSQKSDVYSFSVLLLEALTGKAPMRSPPGGGSAYNEVVYLPSQSVEEDMVQMLQIALACVAKGPEMRPTMDEVVRLIKETLRPNAAAERKRESENTNVYEHYE</sequence>
<gene>
    <name evidence="3" type="ORF">LITE_LOCUS421</name>
</gene>
<dbReference type="Pfam" id="PF07714">
    <property type="entry name" value="PK_Tyr_Ser-Thr"/>
    <property type="match status" value="1"/>
</dbReference>
<evidence type="ECO:0000259" key="2">
    <source>
        <dbReference type="PROSITE" id="PS50011"/>
    </source>
</evidence>
<comment type="caution">
    <text evidence="3">The sequence shown here is derived from an EMBL/GenBank/DDBJ whole genome shotgun (WGS) entry which is preliminary data.</text>
</comment>
<dbReference type="Proteomes" id="UP001154282">
    <property type="component" value="Unassembled WGS sequence"/>
</dbReference>
<dbReference type="PANTHER" id="PTHR48010">
    <property type="entry name" value="OS05G0588300 PROTEIN"/>
    <property type="match status" value="1"/>
</dbReference>
<proteinExistence type="predicted"/>
<dbReference type="InterPro" id="IPR000719">
    <property type="entry name" value="Prot_kinase_dom"/>
</dbReference>
<dbReference type="AlphaFoldDB" id="A0AAV0GPT6"/>
<evidence type="ECO:0000313" key="3">
    <source>
        <dbReference type="EMBL" id="CAI0374969.1"/>
    </source>
</evidence>
<evidence type="ECO:0000313" key="4">
    <source>
        <dbReference type="Proteomes" id="UP001154282"/>
    </source>
</evidence>
<dbReference type="PROSITE" id="PS50011">
    <property type="entry name" value="PROTEIN_KINASE_DOM"/>
    <property type="match status" value="1"/>
</dbReference>
<reference evidence="3" key="1">
    <citation type="submission" date="2022-08" db="EMBL/GenBank/DDBJ databases">
        <authorList>
            <person name="Gutierrez-Valencia J."/>
        </authorList>
    </citation>
    <scope>NUCLEOTIDE SEQUENCE</scope>
</reference>
<dbReference type="GO" id="GO:0004672">
    <property type="term" value="F:protein kinase activity"/>
    <property type="evidence" value="ECO:0007669"/>
    <property type="project" value="InterPro"/>
</dbReference>
<feature type="region of interest" description="Disordered" evidence="1">
    <location>
        <begin position="134"/>
        <end position="153"/>
    </location>
</feature>